<dbReference type="KEGG" id="amr:AM1_2105"/>
<dbReference type="HOGENOM" id="CLU_175441_0_0_3"/>
<proteinExistence type="predicted"/>
<dbReference type="EMBL" id="CP000828">
    <property type="protein sequence ID" value="ABW27120.1"/>
    <property type="molecule type" value="Genomic_DNA"/>
</dbReference>
<sequence length="72" mass="8426">MTPAVLHPMGKLQRQVQSLVNSQKLKPTDSLWKVGLLFPDKWSYLKDELIDFEFSMQDPIASFLEVETWEDE</sequence>
<protein>
    <recommendedName>
        <fullName evidence="3">DUF4327 domain-containing protein</fullName>
    </recommendedName>
</protein>
<evidence type="ECO:0008006" key="3">
    <source>
        <dbReference type="Google" id="ProtNLM"/>
    </source>
</evidence>
<dbReference type="eggNOG" id="ENOG5032YVN">
    <property type="taxonomic scope" value="Bacteria"/>
</dbReference>
<evidence type="ECO:0000313" key="1">
    <source>
        <dbReference type="EMBL" id="ABW27120.1"/>
    </source>
</evidence>
<dbReference type="OrthoDB" id="426492at2"/>
<dbReference type="Pfam" id="PF14217">
    <property type="entry name" value="DUF4327"/>
    <property type="match status" value="1"/>
</dbReference>
<gene>
    <name evidence="1" type="ordered locus">AM1_2105</name>
</gene>
<dbReference type="Proteomes" id="UP000000268">
    <property type="component" value="Chromosome"/>
</dbReference>
<reference evidence="1 2" key="1">
    <citation type="journal article" date="2008" name="Proc. Natl. Acad. Sci. U.S.A.">
        <title>Niche adaptation and genome expansion in the chlorophyll d-producing cyanobacterium Acaryochloris marina.</title>
        <authorList>
            <person name="Swingley W.D."/>
            <person name="Chen M."/>
            <person name="Cheung P.C."/>
            <person name="Conrad A.L."/>
            <person name="Dejesa L.C."/>
            <person name="Hao J."/>
            <person name="Honchak B.M."/>
            <person name="Karbach L.E."/>
            <person name="Kurdoglu A."/>
            <person name="Lahiri S."/>
            <person name="Mastrian S.D."/>
            <person name="Miyashita H."/>
            <person name="Page L."/>
            <person name="Ramakrishna P."/>
            <person name="Satoh S."/>
            <person name="Sattley W.M."/>
            <person name="Shimada Y."/>
            <person name="Taylor H.L."/>
            <person name="Tomo T."/>
            <person name="Tsuchiya T."/>
            <person name="Wang Z.T."/>
            <person name="Raymond J."/>
            <person name="Mimuro M."/>
            <person name="Blankenship R.E."/>
            <person name="Touchman J.W."/>
        </authorList>
    </citation>
    <scope>NUCLEOTIDE SEQUENCE [LARGE SCALE GENOMIC DNA]</scope>
    <source>
        <strain evidence="2">MBIC 11017</strain>
    </source>
</reference>
<keyword evidence="2" id="KW-1185">Reference proteome</keyword>
<evidence type="ECO:0000313" key="2">
    <source>
        <dbReference type="Proteomes" id="UP000000268"/>
    </source>
</evidence>
<organism evidence="1 2">
    <name type="scientific">Acaryochloris marina (strain MBIC 11017)</name>
    <dbReference type="NCBI Taxonomy" id="329726"/>
    <lineage>
        <taxon>Bacteria</taxon>
        <taxon>Bacillati</taxon>
        <taxon>Cyanobacteriota</taxon>
        <taxon>Cyanophyceae</taxon>
        <taxon>Acaryochloridales</taxon>
        <taxon>Acaryochloridaceae</taxon>
        <taxon>Acaryochloris</taxon>
    </lineage>
</organism>
<name>B0BYV4_ACAM1</name>
<dbReference type="InterPro" id="IPR025477">
    <property type="entry name" value="DUF4327"/>
</dbReference>
<dbReference type="RefSeq" id="WP_012162608.1">
    <property type="nucleotide sequence ID" value="NC_009925.1"/>
</dbReference>
<accession>B0BYV4</accession>
<dbReference type="STRING" id="329726.AM1_2105"/>
<dbReference type="AlphaFoldDB" id="B0BYV4"/>